<dbReference type="AlphaFoldDB" id="A0AAV3YVK5"/>
<name>A0AAV3YVK5_9GAST</name>
<reference evidence="1 2" key="1">
    <citation type="journal article" date="2021" name="Elife">
        <title>Chloroplast acquisition without the gene transfer in kleptoplastic sea slugs, Plakobranchus ocellatus.</title>
        <authorList>
            <person name="Maeda T."/>
            <person name="Takahashi S."/>
            <person name="Yoshida T."/>
            <person name="Shimamura S."/>
            <person name="Takaki Y."/>
            <person name="Nagai Y."/>
            <person name="Toyoda A."/>
            <person name="Suzuki Y."/>
            <person name="Arimoto A."/>
            <person name="Ishii H."/>
            <person name="Satoh N."/>
            <person name="Nishiyama T."/>
            <person name="Hasebe M."/>
            <person name="Maruyama T."/>
            <person name="Minagawa J."/>
            <person name="Obokata J."/>
            <person name="Shigenobu S."/>
        </authorList>
    </citation>
    <scope>NUCLEOTIDE SEQUENCE [LARGE SCALE GENOMIC DNA]</scope>
</reference>
<dbReference type="Proteomes" id="UP000735302">
    <property type="component" value="Unassembled WGS sequence"/>
</dbReference>
<keyword evidence="2" id="KW-1185">Reference proteome</keyword>
<organism evidence="1 2">
    <name type="scientific">Plakobranchus ocellatus</name>
    <dbReference type="NCBI Taxonomy" id="259542"/>
    <lineage>
        <taxon>Eukaryota</taxon>
        <taxon>Metazoa</taxon>
        <taxon>Spiralia</taxon>
        <taxon>Lophotrochozoa</taxon>
        <taxon>Mollusca</taxon>
        <taxon>Gastropoda</taxon>
        <taxon>Heterobranchia</taxon>
        <taxon>Euthyneura</taxon>
        <taxon>Panpulmonata</taxon>
        <taxon>Sacoglossa</taxon>
        <taxon>Placobranchoidea</taxon>
        <taxon>Plakobranchidae</taxon>
        <taxon>Plakobranchus</taxon>
    </lineage>
</organism>
<evidence type="ECO:0000313" key="2">
    <source>
        <dbReference type="Proteomes" id="UP000735302"/>
    </source>
</evidence>
<evidence type="ECO:0000313" key="1">
    <source>
        <dbReference type="EMBL" id="GFN91145.1"/>
    </source>
</evidence>
<sequence length="119" mass="13681">MASIRQLAKPYSEFGHSMVSGNTYGIILTPLVLSRIPQDIRLEWAREGEGRENNLNFLLEFLYKENERRERSQFFQKSKSTNPKKVIEQPQPSFAAFHTNSAVAGQGKHLFLQQIGKQE</sequence>
<protein>
    <submittedName>
        <fullName evidence="1">Uncharacterized protein</fullName>
    </submittedName>
</protein>
<proteinExistence type="predicted"/>
<dbReference type="EMBL" id="BLXT01002101">
    <property type="protein sequence ID" value="GFN91145.1"/>
    <property type="molecule type" value="Genomic_DNA"/>
</dbReference>
<accession>A0AAV3YVK5</accession>
<gene>
    <name evidence="1" type="ORF">PoB_001765100</name>
</gene>
<comment type="caution">
    <text evidence="1">The sequence shown here is derived from an EMBL/GenBank/DDBJ whole genome shotgun (WGS) entry which is preliminary data.</text>
</comment>